<comment type="caution">
    <text evidence="10">The sequence shown here is derived from an EMBL/GenBank/DDBJ whole genome shotgun (WGS) entry which is preliminary data.</text>
</comment>
<evidence type="ECO:0000256" key="7">
    <source>
        <dbReference type="ARBA" id="ARBA00022692"/>
    </source>
</evidence>
<dbReference type="NCBIfam" id="TIGR02532">
    <property type="entry name" value="IV_pilin_GFxxxE"/>
    <property type="match status" value="1"/>
</dbReference>
<dbReference type="InterPro" id="IPR051621">
    <property type="entry name" value="T2SS_protein_J"/>
</dbReference>
<reference evidence="10 11" key="1">
    <citation type="submission" date="2014-07" db="EMBL/GenBank/DDBJ databases">
        <title>Draft Genome Sequence of Gephyronic Acid Producer, Cystobacter violaceus Strain Cb vi76.</title>
        <authorList>
            <person name="Stevens D.C."/>
            <person name="Young J."/>
            <person name="Carmichael R."/>
            <person name="Tan J."/>
            <person name="Taylor R.E."/>
        </authorList>
    </citation>
    <scope>NUCLEOTIDE SEQUENCE [LARGE SCALE GENOMIC DNA]</scope>
    <source>
        <strain evidence="10 11">Cb vi76</strain>
    </source>
</reference>
<evidence type="ECO:0000313" key="10">
    <source>
        <dbReference type="EMBL" id="KFA92475.1"/>
    </source>
</evidence>
<evidence type="ECO:0000256" key="6">
    <source>
        <dbReference type="ARBA" id="ARBA00022519"/>
    </source>
</evidence>
<organism evidence="10 11">
    <name type="scientific">Archangium violaceum Cb vi76</name>
    <dbReference type="NCBI Taxonomy" id="1406225"/>
    <lineage>
        <taxon>Bacteria</taxon>
        <taxon>Pseudomonadati</taxon>
        <taxon>Myxococcota</taxon>
        <taxon>Myxococcia</taxon>
        <taxon>Myxococcales</taxon>
        <taxon>Cystobacterineae</taxon>
        <taxon>Archangiaceae</taxon>
        <taxon>Archangium</taxon>
    </lineage>
</organism>
<dbReference type="PANTHER" id="PTHR39583:SF2">
    <property type="entry name" value="TYPE II SECRETION SYSTEM PROTEIN J"/>
    <property type="match status" value="1"/>
</dbReference>
<protein>
    <recommendedName>
        <fullName evidence="3">Type II secretion system protein J</fullName>
    </recommendedName>
</protein>
<dbReference type="GO" id="GO:0005886">
    <property type="term" value="C:plasma membrane"/>
    <property type="evidence" value="ECO:0007669"/>
    <property type="project" value="UniProtKB-SubCell"/>
</dbReference>
<dbReference type="GO" id="GO:0015628">
    <property type="term" value="P:protein secretion by the type II secretion system"/>
    <property type="evidence" value="ECO:0007669"/>
    <property type="project" value="InterPro"/>
</dbReference>
<dbReference type="Pfam" id="PF11612">
    <property type="entry name" value="T2SSJ"/>
    <property type="match status" value="1"/>
</dbReference>
<dbReference type="InterPro" id="IPR010055">
    <property type="entry name" value="T2SS_protein-GspJ"/>
</dbReference>
<gene>
    <name evidence="10" type="ORF">Q664_15195</name>
</gene>
<dbReference type="InterPro" id="IPR045584">
    <property type="entry name" value="Pilin-like"/>
</dbReference>
<keyword evidence="6" id="KW-0997">Cell inner membrane</keyword>
<dbReference type="GO" id="GO:0015627">
    <property type="term" value="C:type II protein secretion system complex"/>
    <property type="evidence" value="ECO:0007669"/>
    <property type="project" value="InterPro"/>
</dbReference>
<keyword evidence="5" id="KW-0488">Methylation</keyword>
<dbReference type="EMBL" id="JPMI01000094">
    <property type="protein sequence ID" value="KFA92475.1"/>
    <property type="molecule type" value="Genomic_DNA"/>
</dbReference>
<evidence type="ECO:0000256" key="8">
    <source>
        <dbReference type="ARBA" id="ARBA00022989"/>
    </source>
</evidence>
<keyword evidence="8" id="KW-1133">Transmembrane helix</keyword>
<evidence type="ECO:0000256" key="3">
    <source>
        <dbReference type="ARBA" id="ARBA00021539"/>
    </source>
</evidence>
<dbReference type="Pfam" id="PF07963">
    <property type="entry name" value="N_methyl"/>
    <property type="match status" value="1"/>
</dbReference>
<dbReference type="SUPFAM" id="SSF54523">
    <property type="entry name" value="Pili subunits"/>
    <property type="match status" value="1"/>
</dbReference>
<dbReference type="AlphaFoldDB" id="A0A084SVJ0"/>
<proteinExistence type="inferred from homology"/>
<dbReference type="RefSeq" id="WP_043394962.1">
    <property type="nucleotide sequence ID" value="NZ_JPMI01000094.1"/>
</dbReference>
<dbReference type="Proteomes" id="UP000028547">
    <property type="component" value="Unassembled WGS sequence"/>
</dbReference>
<evidence type="ECO:0000256" key="2">
    <source>
        <dbReference type="ARBA" id="ARBA00011084"/>
    </source>
</evidence>
<evidence type="ECO:0000256" key="1">
    <source>
        <dbReference type="ARBA" id="ARBA00004377"/>
    </source>
</evidence>
<accession>A0A084SVJ0</accession>
<evidence type="ECO:0000256" key="4">
    <source>
        <dbReference type="ARBA" id="ARBA00022475"/>
    </source>
</evidence>
<dbReference type="PANTHER" id="PTHR39583">
    <property type="entry name" value="TYPE II SECRETION SYSTEM PROTEIN J-RELATED"/>
    <property type="match status" value="1"/>
</dbReference>
<comment type="subcellular location">
    <subcellularLocation>
        <location evidence="1">Cell inner membrane</location>
        <topology evidence="1">Single-pass membrane protein</topology>
    </subcellularLocation>
</comment>
<evidence type="ECO:0000256" key="9">
    <source>
        <dbReference type="ARBA" id="ARBA00023136"/>
    </source>
</evidence>
<sequence>MKRSMRRGFTLMEIMIAVAITALMGAMVGMAFQTGFHAKEVVEGEADHYRMLRAAMNRMAREIGSAYVSDRYDAQRYRDQNDRPSNFIGEEDQLTITTFAHQRLYTDAKESDQAIVEYSVQTSSERGANGRMDLMRRVNPNVEGRMERGGTSDVLFEGVKKLEFAYWDSERKEWEDEWDTRRTELKSKLPTRVRITLVALDENGKETRYTTQTRVMLNTELPRY</sequence>
<name>A0A084SVJ0_9BACT</name>
<keyword evidence="9" id="KW-0472">Membrane</keyword>
<evidence type="ECO:0000313" key="11">
    <source>
        <dbReference type="Proteomes" id="UP000028547"/>
    </source>
</evidence>
<evidence type="ECO:0000256" key="5">
    <source>
        <dbReference type="ARBA" id="ARBA00022481"/>
    </source>
</evidence>
<dbReference type="InterPro" id="IPR012902">
    <property type="entry name" value="N_methyl_site"/>
</dbReference>
<keyword evidence="4" id="KW-1003">Cell membrane</keyword>
<keyword evidence="7" id="KW-0812">Transmembrane</keyword>
<comment type="similarity">
    <text evidence="2">Belongs to the GSP J family.</text>
</comment>